<dbReference type="AlphaFoldDB" id="X1AIG8"/>
<organism evidence="1">
    <name type="scientific">marine sediment metagenome</name>
    <dbReference type="NCBI Taxonomy" id="412755"/>
    <lineage>
        <taxon>unclassified sequences</taxon>
        <taxon>metagenomes</taxon>
        <taxon>ecological metagenomes</taxon>
    </lineage>
</organism>
<protein>
    <submittedName>
        <fullName evidence="1">Uncharacterized protein</fullName>
    </submittedName>
</protein>
<comment type="caution">
    <text evidence="1">The sequence shown here is derived from an EMBL/GenBank/DDBJ whole genome shotgun (WGS) entry which is preliminary data.</text>
</comment>
<name>X1AIG8_9ZZZZ</name>
<sequence>IKALKGNGKEQTFRLLKEKFRVKNLTGGQVIFLEDGQVRFNLYPEDKESEEK</sequence>
<accession>X1AIG8</accession>
<proteinExistence type="predicted"/>
<reference evidence="1" key="1">
    <citation type="journal article" date="2014" name="Front. Microbiol.">
        <title>High frequency of phylogenetically diverse reductive dehalogenase-homologous genes in deep subseafloor sedimentary metagenomes.</title>
        <authorList>
            <person name="Kawai M."/>
            <person name="Futagami T."/>
            <person name="Toyoda A."/>
            <person name="Takaki Y."/>
            <person name="Nishi S."/>
            <person name="Hori S."/>
            <person name="Arai W."/>
            <person name="Tsubouchi T."/>
            <person name="Morono Y."/>
            <person name="Uchiyama I."/>
            <person name="Ito T."/>
            <person name="Fujiyama A."/>
            <person name="Inagaki F."/>
            <person name="Takami H."/>
        </authorList>
    </citation>
    <scope>NUCLEOTIDE SEQUENCE</scope>
    <source>
        <strain evidence="1">Expedition CK06-06</strain>
    </source>
</reference>
<feature type="non-terminal residue" evidence="1">
    <location>
        <position position="1"/>
    </location>
</feature>
<dbReference type="EMBL" id="BART01003141">
    <property type="protein sequence ID" value="GAG72438.1"/>
    <property type="molecule type" value="Genomic_DNA"/>
</dbReference>
<gene>
    <name evidence="1" type="ORF">S01H4_08920</name>
</gene>
<evidence type="ECO:0000313" key="1">
    <source>
        <dbReference type="EMBL" id="GAG72438.1"/>
    </source>
</evidence>